<dbReference type="STRING" id="1325735.A0A428UQH9"/>
<feature type="compositionally biased region" description="Acidic residues" evidence="4">
    <location>
        <begin position="390"/>
        <end position="424"/>
    </location>
</feature>
<dbReference type="GO" id="GO:0031267">
    <property type="term" value="F:small GTPase binding"/>
    <property type="evidence" value="ECO:0007669"/>
    <property type="project" value="TreeGrafter"/>
</dbReference>
<dbReference type="GO" id="GO:0005829">
    <property type="term" value="C:cytosol"/>
    <property type="evidence" value="ECO:0007669"/>
    <property type="project" value="TreeGrafter"/>
</dbReference>
<evidence type="ECO:0000256" key="4">
    <source>
        <dbReference type="SAM" id="MobiDB-lite"/>
    </source>
</evidence>
<dbReference type="InterPro" id="IPR032675">
    <property type="entry name" value="LRR_dom_sf"/>
</dbReference>
<dbReference type="Proteomes" id="UP000287144">
    <property type="component" value="Unassembled WGS sequence"/>
</dbReference>
<keyword evidence="2" id="KW-0433">Leucine-rich repeat</keyword>
<feature type="region of interest" description="Disordered" evidence="4">
    <location>
        <begin position="383"/>
        <end position="447"/>
    </location>
</feature>
<dbReference type="CDD" id="cd00116">
    <property type="entry name" value="LRR_RI"/>
    <property type="match status" value="1"/>
</dbReference>
<dbReference type="SUPFAM" id="SSF52047">
    <property type="entry name" value="RNI-like"/>
    <property type="match status" value="1"/>
</dbReference>
<dbReference type="EMBL" id="NKCK01000001">
    <property type="protein sequence ID" value="RSM16564.1"/>
    <property type="molecule type" value="Genomic_DNA"/>
</dbReference>
<dbReference type="InterPro" id="IPR027038">
    <property type="entry name" value="RanGap"/>
</dbReference>
<name>A0A428UQH9_9HYPO</name>
<keyword evidence="1" id="KW-0343">GTPase activation</keyword>
<accession>A0A428UQH9</accession>
<reference evidence="5 6" key="1">
    <citation type="submission" date="2017-06" db="EMBL/GenBank/DDBJ databases">
        <title>Comparative genomic analysis of Ambrosia Fusariam Clade fungi.</title>
        <authorList>
            <person name="Stajich J.E."/>
            <person name="Carrillo J."/>
            <person name="Kijimoto T."/>
            <person name="Eskalen A."/>
            <person name="O'Donnell K."/>
            <person name="Kasson M."/>
        </authorList>
    </citation>
    <scope>NUCLEOTIDE SEQUENCE [LARGE SCALE GENOMIC DNA]</scope>
    <source>
        <strain evidence="5 6">NRRL62579</strain>
    </source>
</reference>
<dbReference type="GO" id="GO:0005096">
    <property type="term" value="F:GTPase activator activity"/>
    <property type="evidence" value="ECO:0007669"/>
    <property type="project" value="UniProtKB-KW"/>
</dbReference>
<evidence type="ECO:0000256" key="2">
    <source>
        <dbReference type="ARBA" id="ARBA00022614"/>
    </source>
</evidence>
<comment type="caution">
    <text evidence="5">The sequence shown here is derived from an EMBL/GenBank/DDBJ whole genome shotgun (WGS) entry which is preliminary data.</text>
</comment>
<evidence type="ECO:0000313" key="6">
    <source>
        <dbReference type="Proteomes" id="UP000287144"/>
    </source>
</evidence>
<dbReference type="PANTHER" id="PTHR24113:SF12">
    <property type="entry name" value="RAN GTPASE-ACTIVATING PROTEIN 1"/>
    <property type="match status" value="1"/>
</dbReference>
<proteinExistence type="predicted"/>
<keyword evidence="3" id="KW-0677">Repeat</keyword>
<dbReference type="Pfam" id="PF13516">
    <property type="entry name" value="LRR_6"/>
    <property type="match status" value="2"/>
</dbReference>
<protein>
    <recommendedName>
        <fullName evidence="7">Ran GTPase activating protein 1</fullName>
    </recommendedName>
</protein>
<keyword evidence="6" id="KW-1185">Reference proteome</keyword>
<dbReference type="InterPro" id="IPR001611">
    <property type="entry name" value="Leu-rich_rpt"/>
</dbReference>
<dbReference type="Gene3D" id="3.80.10.10">
    <property type="entry name" value="Ribonuclease Inhibitor"/>
    <property type="match status" value="1"/>
</dbReference>
<gene>
    <name evidence="5" type="ORF">CEP52_000050</name>
</gene>
<dbReference type="AlphaFoldDB" id="A0A428UQH9"/>
<dbReference type="PANTHER" id="PTHR24113">
    <property type="entry name" value="RAN GTPASE-ACTIVATING PROTEIN 1"/>
    <property type="match status" value="1"/>
</dbReference>
<evidence type="ECO:0000313" key="5">
    <source>
        <dbReference type="EMBL" id="RSM16564.1"/>
    </source>
</evidence>
<dbReference type="GO" id="GO:0005634">
    <property type="term" value="C:nucleus"/>
    <property type="evidence" value="ECO:0007669"/>
    <property type="project" value="TreeGrafter"/>
</dbReference>
<evidence type="ECO:0000256" key="3">
    <source>
        <dbReference type="ARBA" id="ARBA00022737"/>
    </source>
</evidence>
<evidence type="ECO:0008006" key="7">
    <source>
        <dbReference type="Google" id="ProtNLM"/>
    </source>
</evidence>
<feature type="compositionally biased region" description="Basic and acidic residues" evidence="4">
    <location>
        <begin position="425"/>
        <end position="437"/>
    </location>
</feature>
<dbReference type="GO" id="GO:0048471">
    <property type="term" value="C:perinuclear region of cytoplasm"/>
    <property type="evidence" value="ECO:0007669"/>
    <property type="project" value="TreeGrafter"/>
</dbReference>
<evidence type="ECO:0000256" key="1">
    <source>
        <dbReference type="ARBA" id="ARBA00022468"/>
    </source>
</evidence>
<dbReference type="SMART" id="SM00368">
    <property type="entry name" value="LRR_RI"/>
    <property type="match status" value="7"/>
</dbReference>
<dbReference type="GO" id="GO:0006913">
    <property type="term" value="P:nucleocytoplasmic transport"/>
    <property type="evidence" value="ECO:0007669"/>
    <property type="project" value="TreeGrafter"/>
</dbReference>
<organism evidence="5 6">
    <name type="scientific">Fusarium oligoseptatum</name>
    <dbReference type="NCBI Taxonomy" id="2604345"/>
    <lineage>
        <taxon>Eukaryota</taxon>
        <taxon>Fungi</taxon>
        <taxon>Dikarya</taxon>
        <taxon>Ascomycota</taxon>
        <taxon>Pezizomycotina</taxon>
        <taxon>Sordariomycetes</taxon>
        <taxon>Hypocreomycetidae</taxon>
        <taxon>Hypocreales</taxon>
        <taxon>Nectriaceae</taxon>
        <taxon>Fusarium</taxon>
        <taxon>Fusarium solani species complex</taxon>
    </lineage>
</organism>
<sequence length="464" mass="50924">MSIYCLICDLPHPHLGSTPTVFCLPGFESSVFCYNFLRHTNNSILALQHLAAFFFGLKLDTADDLEPHIAPLRSQDDVEEVRLLGNTLGIGACKLLGEVLATKKSLRVANLADIFTGRLLKEIPEALSYLLTSILNLPKLNTINLNDNAFGLNTQAPLVAFLAAHVPLQHLYLNNNGLGPHAGILIADALSELHAKKEAARKEGQEVPDLETVICGRNRLENGSMTAWAKTYSLHNKIKEVKMVQNGIRQEGISHLLSEGLNHASELKILDLQDNTFTVTGARALSKVVSKWTLLQELGVGDSLLGTKGGVLLAGALSKGANTKLETLRLQYNEITAAGVKRLAAAAKEGLPALKRIELNGNKFTEDDESILVLQELLEERKEKNGGDVVAEDDWGVDSLSDLEELDSDEEEEEVEEEEEEEIEPEKRAEKLIKEAEEAQEEPVIPVKDKEVEELAKKLEKTGI</sequence>